<comment type="subcellular location">
    <subcellularLocation>
        <location evidence="1">Membrane</location>
        <topology evidence="1">Multi-pass membrane protein</topology>
    </subcellularLocation>
</comment>
<dbReference type="PANTHER" id="PTHR36838:SF1">
    <property type="entry name" value="SLR1864 PROTEIN"/>
    <property type="match status" value="1"/>
</dbReference>
<evidence type="ECO:0000256" key="5">
    <source>
        <dbReference type="ARBA" id="ARBA00022989"/>
    </source>
</evidence>
<protein>
    <recommendedName>
        <fullName evidence="10">AEC family transporter</fullName>
    </recommendedName>
</protein>
<dbReference type="GO" id="GO:0055085">
    <property type="term" value="P:transmembrane transport"/>
    <property type="evidence" value="ECO:0007669"/>
    <property type="project" value="InterPro"/>
</dbReference>
<evidence type="ECO:0000256" key="3">
    <source>
        <dbReference type="ARBA" id="ARBA00022475"/>
    </source>
</evidence>
<dbReference type="OrthoDB" id="9810457at2"/>
<keyword evidence="4 7" id="KW-0812">Transmembrane</keyword>
<evidence type="ECO:0000256" key="2">
    <source>
        <dbReference type="ARBA" id="ARBA00022448"/>
    </source>
</evidence>
<evidence type="ECO:0000256" key="4">
    <source>
        <dbReference type="ARBA" id="ARBA00022692"/>
    </source>
</evidence>
<feature type="transmembrane region" description="Helical" evidence="7">
    <location>
        <begin position="6"/>
        <end position="26"/>
    </location>
</feature>
<feature type="transmembrane region" description="Helical" evidence="7">
    <location>
        <begin position="230"/>
        <end position="250"/>
    </location>
</feature>
<evidence type="ECO:0000256" key="6">
    <source>
        <dbReference type="ARBA" id="ARBA00023136"/>
    </source>
</evidence>
<organism evidence="8 9">
    <name type="scientific">Pararhodobacter oceanensis</name>
    <dbReference type="NCBI Taxonomy" id="2172121"/>
    <lineage>
        <taxon>Bacteria</taxon>
        <taxon>Pseudomonadati</taxon>
        <taxon>Pseudomonadota</taxon>
        <taxon>Alphaproteobacteria</taxon>
        <taxon>Rhodobacterales</taxon>
        <taxon>Paracoccaceae</taxon>
        <taxon>Pararhodobacter</taxon>
    </lineage>
</organism>
<proteinExistence type="predicted"/>
<keyword evidence="2" id="KW-0813">Transport</keyword>
<keyword evidence="9" id="KW-1185">Reference proteome</keyword>
<feature type="transmembrane region" description="Helical" evidence="7">
    <location>
        <begin position="288"/>
        <end position="309"/>
    </location>
</feature>
<sequence>MIDILLTTLPIYLLVLTGFAAVRVKYVEAEHIGALSQFVFRLCLPALVFAAVVLPRSEGDLNIAFIAAYAGGSMLVMFLGYAALRLMMRQPVQDSWILAMGMSNSNSAYLGFPIASLFFGPDAAIVFAMTMIIENTLTLPFALIAASAAEGAREDLRAQIGKILRMIFQNPLTIAVMAGLLVRLLGVPLFVPLQESIRLIGSITAPLALLLIGGLVATMPLSGHWRRAGAVMLGKLVLHPLVVAAMLFLVPGVPPALIPMGILFAAVPMMTVYPILAAPYGLSNVSSTALLVCTVVSALSVSLVLRLLIGV</sequence>
<dbReference type="GO" id="GO:0016020">
    <property type="term" value="C:membrane"/>
    <property type="evidence" value="ECO:0007669"/>
    <property type="project" value="UniProtKB-SubCell"/>
</dbReference>
<dbReference type="AlphaFoldDB" id="A0A2T8HTZ3"/>
<evidence type="ECO:0000313" key="9">
    <source>
        <dbReference type="Proteomes" id="UP000245911"/>
    </source>
</evidence>
<keyword evidence="3" id="KW-1003">Cell membrane</keyword>
<evidence type="ECO:0000256" key="7">
    <source>
        <dbReference type="SAM" id="Phobius"/>
    </source>
</evidence>
<accession>A0A2T8HTZ3</accession>
<evidence type="ECO:0000313" key="8">
    <source>
        <dbReference type="EMBL" id="PVH28901.1"/>
    </source>
</evidence>
<dbReference type="PANTHER" id="PTHR36838">
    <property type="entry name" value="AUXIN EFFLUX CARRIER FAMILY PROTEIN"/>
    <property type="match status" value="1"/>
</dbReference>
<dbReference type="RefSeq" id="WP_116557896.1">
    <property type="nucleotide sequence ID" value="NZ_QDKM01000003.1"/>
</dbReference>
<feature type="transmembrane region" description="Helical" evidence="7">
    <location>
        <begin position="256"/>
        <end position="276"/>
    </location>
</feature>
<reference evidence="8 9" key="1">
    <citation type="submission" date="2018-04" db="EMBL/GenBank/DDBJ databases">
        <title>Pararhodobacter oceanense sp. nov., isolated from marine intertidal sediment.</title>
        <authorList>
            <person name="Wang X.-L."/>
            <person name="Du Z.-J."/>
        </authorList>
    </citation>
    <scope>NUCLEOTIDE SEQUENCE [LARGE SCALE GENOMIC DNA]</scope>
    <source>
        <strain evidence="8 9">AM505</strain>
    </source>
</reference>
<evidence type="ECO:0000256" key="1">
    <source>
        <dbReference type="ARBA" id="ARBA00004141"/>
    </source>
</evidence>
<keyword evidence="6 7" id="KW-0472">Membrane</keyword>
<comment type="caution">
    <text evidence="8">The sequence shown here is derived from an EMBL/GenBank/DDBJ whole genome shotgun (WGS) entry which is preliminary data.</text>
</comment>
<dbReference type="Proteomes" id="UP000245911">
    <property type="component" value="Unassembled WGS sequence"/>
</dbReference>
<evidence type="ECO:0008006" key="10">
    <source>
        <dbReference type="Google" id="ProtNLM"/>
    </source>
</evidence>
<dbReference type="InterPro" id="IPR004776">
    <property type="entry name" value="Mem_transp_PIN-like"/>
</dbReference>
<name>A0A2T8HTZ3_9RHOB</name>
<keyword evidence="5 7" id="KW-1133">Transmembrane helix</keyword>
<dbReference type="Pfam" id="PF03547">
    <property type="entry name" value="Mem_trans"/>
    <property type="match status" value="1"/>
</dbReference>
<feature type="transmembrane region" description="Helical" evidence="7">
    <location>
        <begin position="197"/>
        <end position="218"/>
    </location>
</feature>
<gene>
    <name evidence="8" type="ORF">DDE20_07620</name>
</gene>
<feature type="transmembrane region" description="Helical" evidence="7">
    <location>
        <begin position="96"/>
        <end position="119"/>
    </location>
</feature>
<feature type="transmembrane region" description="Helical" evidence="7">
    <location>
        <begin position="63"/>
        <end position="84"/>
    </location>
</feature>
<dbReference type="EMBL" id="QDKM01000003">
    <property type="protein sequence ID" value="PVH28901.1"/>
    <property type="molecule type" value="Genomic_DNA"/>
</dbReference>
<feature type="transmembrane region" description="Helical" evidence="7">
    <location>
        <begin position="170"/>
        <end position="191"/>
    </location>
</feature>
<feature type="transmembrane region" description="Helical" evidence="7">
    <location>
        <begin position="125"/>
        <end position="149"/>
    </location>
</feature>
<feature type="transmembrane region" description="Helical" evidence="7">
    <location>
        <begin position="38"/>
        <end position="57"/>
    </location>
</feature>